<feature type="compositionally biased region" description="Polar residues" evidence="1">
    <location>
        <begin position="49"/>
        <end position="65"/>
    </location>
</feature>
<feature type="region of interest" description="Disordered" evidence="1">
    <location>
        <begin position="878"/>
        <end position="950"/>
    </location>
</feature>
<keyword evidence="3" id="KW-1185">Reference proteome</keyword>
<evidence type="ECO:0000313" key="3">
    <source>
        <dbReference type="Proteomes" id="UP000504636"/>
    </source>
</evidence>
<dbReference type="RefSeq" id="XP_033569549.1">
    <property type="nucleotide sequence ID" value="XM_033726242.1"/>
</dbReference>
<feature type="region of interest" description="Disordered" evidence="1">
    <location>
        <begin position="746"/>
        <end position="862"/>
    </location>
</feature>
<evidence type="ECO:0000313" key="2">
    <source>
        <dbReference type="EMBL" id="KAF2802585.1"/>
    </source>
</evidence>
<feature type="compositionally biased region" description="Basic and acidic residues" evidence="1">
    <location>
        <begin position="677"/>
        <end position="687"/>
    </location>
</feature>
<feature type="compositionally biased region" description="Polar residues" evidence="1">
    <location>
        <begin position="826"/>
        <end position="840"/>
    </location>
</feature>
<evidence type="ECO:0000313" key="4">
    <source>
        <dbReference type="RefSeq" id="XP_033569549.1"/>
    </source>
</evidence>
<name>A0A6A6Y2Z3_9PEZI</name>
<feature type="region of interest" description="Disordered" evidence="1">
    <location>
        <begin position="33"/>
        <end position="65"/>
    </location>
</feature>
<feature type="compositionally biased region" description="Low complexity" evidence="1">
    <location>
        <begin position="752"/>
        <end position="765"/>
    </location>
</feature>
<feature type="compositionally biased region" description="Polar residues" evidence="1">
    <location>
        <begin position="878"/>
        <end position="888"/>
    </location>
</feature>
<proteinExistence type="predicted"/>
<feature type="region of interest" description="Disordered" evidence="1">
    <location>
        <begin position="649"/>
        <end position="692"/>
    </location>
</feature>
<reference evidence="4" key="2">
    <citation type="submission" date="2020-04" db="EMBL/GenBank/DDBJ databases">
        <authorList>
            <consortium name="NCBI Genome Project"/>
        </authorList>
    </citation>
    <scope>NUCLEOTIDE SEQUENCE</scope>
    <source>
        <strain evidence="4">CBS 304.34</strain>
    </source>
</reference>
<sequence>MATPTYNIHYHFDGVFLGGPNILPHACSGEHSILPPDTEDLPQDDTSPHRPSTQGRRSFISRSPPSAPNQLATWLSSPAVAPFCLFAGLLFAHNRFGVLSLSLGLLHKILDTLPASTQNAVFESVASSPPEQVSSAVCRTASRAVDLHSGNSNRPRSNGSRVAPTFFPWLQFSSNTHTEFVFSVDDIIHHFLWAAFRNQVLARHAIDLSAAHDTFGLVKEGTPLEVFLVPLVRFLLSQLEQEQNKIDVVPQALAPLSLVLPEQAVENTSSSQNIHQEGIAASVRPVNVADIATHTDGNMAAFPSPTHEELHVHKTPSGSLLTLDSKPGKIGRHVGESPQSHEKEPVAAPELSNRDLARAESGPGDAHAEEQGMSQGLQNEGHQTSDSGVQSTASQTIQGSMQPHPNDQVAPTVSLPIAPTPNGDIEAPVTDFSANESIAMDTQSFLAAEQPANQDGPINNVGESASGFQEESENIPGRVYDRPDMTTFQMEDAPPLEAPSPNTALQTSASSSGSDINSANGASYFQPLGVLPQISRGPTLSHPVHTQSRVFEPLVPESSMESTEASVDMMHIDSLSNEEAAYASFLNGLDHLGYPLGFDLEKDTLSRWQDLARYETFRLHLPYEIEPLDSLIEDSGYLILDNPWHRTPAPWENNSSPTNGRVADTNAPKPTNKGKQRATEEEVREQEAASQNRYWGAKVSTYSLSVVPEEQAMISPTPGITQNSYESLETSLQDGRSLRIGSLSTAQLRARNSGNSEAGESSSSNPDFQGLSDQSRFSNDMRASLPDVPIAETLDENKRGAPVERKRDIQKAKTKRIVLTPRLNLGNGQSRTISKKASNFTDETSGLTDDTSGSTDEPSDLDDEDLKGLLASALYGSESQMTQRNTGRNLDIPDDIPELDIEEPVDENEQTTFGANVGDKRKSEWVEDPATDEAQKTKREKLASIAHKRC</sequence>
<feature type="compositionally biased region" description="Acidic residues" evidence="1">
    <location>
        <begin position="892"/>
        <end position="909"/>
    </location>
</feature>
<accession>A0A6A6Y2Z3</accession>
<dbReference type="OrthoDB" id="10691653at2759"/>
<evidence type="ECO:0000256" key="1">
    <source>
        <dbReference type="SAM" id="MobiDB-lite"/>
    </source>
</evidence>
<protein>
    <submittedName>
        <fullName evidence="2 4">Uncharacterized protein</fullName>
    </submittedName>
</protein>
<feature type="compositionally biased region" description="Basic and acidic residues" evidence="1">
    <location>
        <begin position="933"/>
        <end position="942"/>
    </location>
</feature>
<dbReference type="AlphaFoldDB" id="A0A6A6Y2Z3"/>
<dbReference type="GeneID" id="54467135"/>
<feature type="region of interest" description="Disordered" evidence="1">
    <location>
        <begin position="307"/>
        <end position="428"/>
    </location>
</feature>
<feature type="compositionally biased region" description="Low complexity" evidence="1">
    <location>
        <begin position="508"/>
        <end position="518"/>
    </location>
</feature>
<feature type="region of interest" description="Disordered" evidence="1">
    <location>
        <begin position="490"/>
        <end position="518"/>
    </location>
</feature>
<reference evidence="2 4" key="1">
    <citation type="journal article" date="2020" name="Stud. Mycol.">
        <title>101 Dothideomycetes genomes: a test case for predicting lifestyles and emergence of pathogens.</title>
        <authorList>
            <person name="Haridas S."/>
            <person name="Albert R."/>
            <person name="Binder M."/>
            <person name="Bloem J."/>
            <person name="Labutti K."/>
            <person name="Salamov A."/>
            <person name="Andreopoulos B."/>
            <person name="Baker S."/>
            <person name="Barry K."/>
            <person name="Bills G."/>
            <person name="Bluhm B."/>
            <person name="Cannon C."/>
            <person name="Castanera R."/>
            <person name="Culley D."/>
            <person name="Daum C."/>
            <person name="Ezra D."/>
            <person name="Gonzalez J."/>
            <person name="Henrissat B."/>
            <person name="Kuo A."/>
            <person name="Liang C."/>
            <person name="Lipzen A."/>
            <person name="Lutzoni F."/>
            <person name="Magnuson J."/>
            <person name="Mondo S."/>
            <person name="Nolan M."/>
            <person name="Ohm R."/>
            <person name="Pangilinan J."/>
            <person name="Park H.-J."/>
            <person name="Ramirez L."/>
            <person name="Alfaro M."/>
            <person name="Sun H."/>
            <person name="Tritt A."/>
            <person name="Yoshinaga Y."/>
            <person name="Zwiers L.-H."/>
            <person name="Turgeon B."/>
            <person name="Goodwin S."/>
            <person name="Spatafora J."/>
            <person name="Crous P."/>
            <person name="Grigoriev I."/>
        </authorList>
    </citation>
    <scope>NUCLEOTIDE SEQUENCE</scope>
    <source>
        <strain evidence="2 4">CBS 304.34</strain>
    </source>
</reference>
<gene>
    <name evidence="2 4" type="ORF">BDZ99DRAFT_527313</name>
</gene>
<feature type="compositionally biased region" description="Polar residues" evidence="1">
    <location>
        <begin position="372"/>
        <end position="411"/>
    </location>
</feature>
<feature type="compositionally biased region" description="Basic and acidic residues" evidence="1">
    <location>
        <begin position="795"/>
        <end position="811"/>
    </location>
</feature>
<organism evidence="2">
    <name type="scientific">Mytilinidion resinicola</name>
    <dbReference type="NCBI Taxonomy" id="574789"/>
    <lineage>
        <taxon>Eukaryota</taxon>
        <taxon>Fungi</taxon>
        <taxon>Dikarya</taxon>
        <taxon>Ascomycota</taxon>
        <taxon>Pezizomycotina</taxon>
        <taxon>Dothideomycetes</taxon>
        <taxon>Pleosporomycetidae</taxon>
        <taxon>Mytilinidiales</taxon>
        <taxon>Mytilinidiaceae</taxon>
        <taxon>Mytilinidion</taxon>
    </lineage>
</organism>
<reference evidence="4" key="3">
    <citation type="submission" date="2025-04" db="UniProtKB">
        <authorList>
            <consortium name="RefSeq"/>
        </authorList>
    </citation>
    <scope>IDENTIFICATION</scope>
    <source>
        <strain evidence="4">CBS 304.34</strain>
    </source>
</reference>
<feature type="compositionally biased region" description="Basic and acidic residues" evidence="1">
    <location>
        <begin position="333"/>
        <end position="345"/>
    </location>
</feature>
<feature type="compositionally biased region" description="Low complexity" evidence="1">
    <location>
        <begin position="841"/>
        <end position="856"/>
    </location>
</feature>
<dbReference type="EMBL" id="MU003722">
    <property type="protein sequence ID" value="KAF2802585.1"/>
    <property type="molecule type" value="Genomic_DNA"/>
</dbReference>
<dbReference type="Proteomes" id="UP000504636">
    <property type="component" value="Unplaced"/>
</dbReference>